<comment type="caution">
    <text evidence="2">The sequence shown here is derived from an EMBL/GenBank/DDBJ whole genome shotgun (WGS) entry which is preliminary data.</text>
</comment>
<dbReference type="RefSeq" id="WP_399609455.1">
    <property type="nucleotide sequence ID" value="NZ_JBITYT010000001.1"/>
</dbReference>
<dbReference type="EMBL" id="JBITYT010000001">
    <property type="protein sequence ID" value="MFI9117890.1"/>
    <property type="molecule type" value="Genomic_DNA"/>
</dbReference>
<dbReference type="SMART" id="SM00530">
    <property type="entry name" value="HTH_XRE"/>
    <property type="match status" value="1"/>
</dbReference>
<keyword evidence="3" id="KW-1185">Reference proteome</keyword>
<dbReference type="Gene3D" id="1.10.260.40">
    <property type="entry name" value="lambda repressor-like DNA-binding domains"/>
    <property type="match status" value="1"/>
</dbReference>
<dbReference type="InterPro" id="IPR010982">
    <property type="entry name" value="Lambda_DNA-bd_dom_sf"/>
</dbReference>
<name>A0ABW8CN88_STRBI</name>
<gene>
    <name evidence="2" type="ORF">ACIGW0_00525</name>
</gene>
<dbReference type="Proteomes" id="UP001614391">
    <property type="component" value="Unassembled WGS sequence"/>
</dbReference>
<organism evidence="2 3">
    <name type="scientific">Streptomyces bikiniensis</name>
    <dbReference type="NCBI Taxonomy" id="1896"/>
    <lineage>
        <taxon>Bacteria</taxon>
        <taxon>Bacillati</taxon>
        <taxon>Actinomycetota</taxon>
        <taxon>Actinomycetes</taxon>
        <taxon>Kitasatosporales</taxon>
        <taxon>Streptomycetaceae</taxon>
        <taxon>Streptomyces</taxon>
    </lineage>
</organism>
<evidence type="ECO:0000313" key="2">
    <source>
        <dbReference type="EMBL" id="MFI9117890.1"/>
    </source>
</evidence>
<protein>
    <submittedName>
        <fullName evidence="2">Helix-turn-helix transcriptional regulator</fullName>
    </submittedName>
</protein>
<dbReference type="Pfam" id="PF13560">
    <property type="entry name" value="HTH_31"/>
    <property type="match status" value="1"/>
</dbReference>
<dbReference type="CDD" id="cd00093">
    <property type="entry name" value="HTH_XRE"/>
    <property type="match status" value="1"/>
</dbReference>
<proteinExistence type="predicted"/>
<dbReference type="InterPro" id="IPR001387">
    <property type="entry name" value="Cro/C1-type_HTH"/>
</dbReference>
<evidence type="ECO:0000313" key="3">
    <source>
        <dbReference type="Proteomes" id="UP001614391"/>
    </source>
</evidence>
<dbReference type="PROSITE" id="PS50943">
    <property type="entry name" value="HTH_CROC1"/>
    <property type="match status" value="1"/>
</dbReference>
<dbReference type="SUPFAM" id="SSF47413">
    <property type="entry name" value="lambda repressor-like DNA-binding domains"/>
    <property type="match status" value="1"/>
</dbReference>
<sequence>MFSGEKLRAHREKRGISRVGLAQMIGRAPLTVFRWETGRIKPNSHTVVVLAELFGCEKEDLMEPEGVKK</sequence>
<accession>A0ABW8CN88</accession>
<feature type="domain" description="HTH cro/C1-type" evidence="1">
    <location>
        <begin position="7"/>
        <end position="61"/>
    </location>
</feature>
<evidence type="ECO:0000259" key="1">
    <source>
        <dbReference type="PROSITE" id="PS50943"/>
    </source>
</evidence>
<reference evidence="2 3" key="1">
    <citation type="submission" date="2024-10" db="EMBL/GenBank/DDBJ databases">
        <title>The Natural Products Discovery Center: Release of the First 8490 Sequenced Strains for Exploring Actinobacteria Biosynthetic Diversity.</title>
        <authorList>
            <person name="Kalkreuter E."/>
            <person name="Kautsar S.A."/>
            <person name="Yang D."/>
            <person name="Bader C.D."/>
            <person name="Teijaro C.N."/>
            <person name="Fluegel L."/>
            <person name="Davis C.M."/>
            <person name="Simpson J.R."/>
            <person name="Lauterbach L."/>
            <person name="Steele A.D."/>
            <person name="Gui C."/>
            <person name="Meng S."/>
            <person name="Li G."/>
            <person name="Viehrig K."/>
            <person name="Ye F."/>
            <person name="Su P."/>
            <person name="Kiefer A.F."/>
            <person name="Nichols A."/>
            <person name="Cepeda A.J."/>
            <person name="Yan W."/>
            <person name="Fan B."/>
            <person name="Jiang Y."/>
            <person name="Adhikari A."/>
            <person name="Zheng C.-J."/>
            <person name="Schuster L."/>
            <person name="Cowan T.M."/>
            <person name="Smanski M.J."/>
            <person name="Chevrette M.G."/>
            <person name="De Carvalho L.P.S."/>
            <person name="Shen B."/>
        </authorList>
    </citation>
    <scope>NUCLEOTIDE SEQUENCE [LARGE SCALE GENOMIC DNA]</scope>
    <source>
        <strain evidence="2 3">NPDC053346</strain>
    </source>
</reference>